<dbReference type="AlphaFoldDB" id="A0A3P7S7C9"/>
<evidence type="ECO:0000256" key="1">
    <source>
        <dbReference type="SAM" id="MobiDB-lite"/>
    </source>
</evidence>
<feature type="compositionally biased region" description="Basic and acidic residues" evidence="1">
    <location>
        <begin position="35"/>
        <end position="52"/>
    </location>
</feature>
<evidence type="ECO:0000313" key="2">
    <source>
        <dbReference type="EMBL" id="VDO02399.1"/>
    </source>
</evidence>
<dbReference type="Proteomes" id="UP000278807">
    <property type="component" value="Unassembled WGS sequence"/>
</dbReference>
<gene>
    <name evidence="2" type="ORF">HNAJ_LOCUS6539</name>
</gene>
<organism evidence="2 3">
    <name type="scientific">Rodentolepis nana</name>
    <name type="common">Dwarf tapeworm</name>
    <name type="synonym">Hymenolepis nana</name>
    <dbReference type="NCBI Taxonomy" id="102285"/>
    <lineage>
        <taxon>Eukaryota</taxon>
        <taxon>Metazoa</taxon>
        <taxon>Spiralia</taxon>
        <taxon>Lophotrochozoa</taxon>
        <taxon>Platyhelminthes</taxon>
        <taxon>Cestoda</taxon>
        <taxon>Eucestoda</taxon>
        <taxon>Cyclophyllidea</taxon>
        <taxon>Hymenolepididae</taxon>
        <taxon>Rodentolepis</taxon>
    </lineage>
</organism>
<dbReference type="EMBL" id="UZAE01007353">
    <property type="protein sequence ID" value="VDO02399.1"/>
    <property type="molecule type" value="Genomic_DNA"/>
</dbReference>
<feature type="region of interest" description="Disordered" evidence="1">
    <location>
        <begin position="29"/>
        <end position="52"/>
    </location>
</feature>
<evidence type="ECO:0000313" key="3">
    <source>
        <dbReference type="Proteomes" id="UP000278807"/>
    </source>
</evidence>
<reference evidence="2 3" key="1">
    <citation type="submission" date="2018-11" db="EMBL/GenBank/DDBJ databases">
        <authorList>
            <consortium name="Pathogen Informatics"/>
        </authorList>
    </citation>
    <scope>NUCLEOTIDE SEQUENCE [LARGE SCALE GENOMIC DNA]</scope>
</reference>
<name>A0A3P7S7C9_RODNA</name>
<proteinExistence type="predicted"/>
<keyword evidence="3" id="KW-1185">Reference proteome</keyword>
<protein>
    <submittedName>
        <fullName evidence="2">Uncharacterized protein</fullName>
    </submittedName>
</protein>
<accession>A0A3P7S7C9</accession>
<sequence length="52" mass="5778">MHCNGSRTTPDLLLIIDPGSGHKPVIASYHRQQKHDKESANAVQKHEMESAN</sequence>